<accession>A0A6J5SWB6</accession>
<dbReference type="EMBL" id="LR797481">
    <property type="protein sequence ID" value="CAB4219530.1"/>
    <property type="molecule type" value="Genomic_DNA"/>
</dbReference>
<gene>
    <name evidence="1" type="ORF">UFOVP1615_20</name>
</gene>
<sequence>MELGKKGVLINASWGAWYPQGTDRLIRSAIYHGWEHDILTFKNEPINEYFKPEQPYTIKAAALVEAIRRGYTHILWLDCSCWFVGNPTKLMNMIDGENGLFIKSGYNLAQTSADSDLDWASSSRDEASQLDEVWSCMFGVDVTSERGKAWVYKFLDGADRGVFGTSREHNGASSDPRFLHARQDQTAASWAYHYAGFNNLREPSELLEYTSEQTNPNAIILMRGM</sequence>
<name>A0A6J5SWB6_9CAUD</name>
<protein>
    <submittedName>
        <fullName evidence="1">Uncharacterized protein</fullName>
    </submittedName>
</protein>
<organism evidence="1">
    <name type="scientific">uncultured Caudovirales phage</name>
    <dbReference type="NCBI Taxonomy" id="2100421"/>
    <lineage>
        <taxon>Viruses</taxon>
        <taxon>Duplodnaviria</taxon>
        <taxon>Heunggongvirae</taxon>
        <taxon>Uroviricota</taxon>
        <taxon>Caudoviricetes</taxon>
        <taxon>Peduoviridae</taxon>
        <taxon>Maltschvirus</taxon>
        <taxon>Maltschvirus maltsch</taxon>
    </lineage>
</organism>
<reference evidence="1" key="1">
    <citation type="submission" date="2020-05" db="EMBL/GenBank/DDBJ databases">
        <authorList>
            <person name="Chiriac C."/>
            <person name="Salcher M."/>
            <person name="Ghai R."/>
            <person name="Kavagutti S V."/>
        </authorList>
    </citation>
    <scope>NUCLEOTIDE SEQUENCE</scope>
</reference>
<evidence type="ECO:0000313" key="1">
    <source>
        <dbReference type="EMBL" id="CAB4219530.1"/>
    </source>
</evidence>
<proteinExistence type="predicted"/>